<dbReference type="Gene3D" id="1.10.260.40">
    <property type="entry name" value="lambda repressor-like DNA-binding domains"/>
    <property type="match status" value="1"/>
</dbReference>
<proteinExistence type="predicted"/>
<dbReference type="AlphaFoldDB" id="A0A561ULA3"/>
<gene>
    <name evidence="2" type="ORF">FHX73_114013</name>
</gene>
<name>A0A561ULA3_9ACTN</name>
<dbReference type="Pfam" id="PF19054">
    <property type="entry name" value="DUF5753"/>
    <property type="match status" value="1"/>
</dbReference>
<dbReference type="InterPro" id="IPR043917">
    <property type="entry name" value="DUF5753"/>
</dbReference>
<dbReference type="PROSITE" id="PS50943">
    <property type="entry name" value="HTH_CROC1"/>
    <property type="match status" value="1"/>
</dbReference>
<reference evidence="2 3" key="1">
    <citation type="submission" date="2019-06" db="EMBL/GenBank/DDBJ databases">
        <title>Sequencing the genomes of 1000 actinobacteria strains.</title>
        <authorList>
            <person name="Klenk H.-P."/>
        </authorList>
    </citation>
    <scope>NUCLEOTIDE SEQUENCE [LARGE SCALE GENOMIC DNA]</scope>
    <source>
        <strain evidence="2 3">DSM 44826</strain>
    </source>
</reference>
<keyword evidence="3" id="KW-1185">Reference proteome</keyword>
<accession>A0A561ULA3</accession>
<dbReference type="InterPro" id="IPR001387">
    <property type="entry name" value="Cro/C1-type_HTH"/>
</dbReference>
<evidence type="ECO:0000313" key="2">
    <source>
        <dbReference type="EMBL" id="TWG00144.1"/>
    </source>
</evidence>
<organism evidence="2 3">
    <name type="scientific">Kitasatospora viridis</name>
    <dbReference type="NCBI Taxonomy" id="281105"/>
    <lineage>
        <taxon>Bacteria</taxon>
        <taxon>Bacillati</taxon>
        <taxon>Actinomycetota</taxon>
        <taxon>Actinomycetes</taxon>
        <taxon>Kitasatosporales</taxon>
        <taxon>Streptomycetaceae</taxon>
        <taxon>Kitasatospora</taxon>
    </lineage>
</organism>
<dbReference type="Proteomes" id="UP000317940">
    <property type="component" value="Unassembled WGS sequence"/>
</dbReference>
<evidence type="ECO:0000259" key="1">
    <source>
        <dbReference type="PROSITE" id="PS50943"/>
    </source>
</evidence>
<dbReference type="EMBL" id="VIWT01000001">
    <property type="protein sequence ID" value="TWG00144.1"/>
    <property type="molecule type" value="Genomic_DNA"/>
</dbReference>
<dbReference type="InterPro" id="IPR010982">
    <property type="entry name" value="Lambda_DNA-bd_dom_sf"/>
</dbReference>
<feature type="domain" description="HTH cro/C1-type" evidence="1">
    <location>
        <begin position="21"/>
        <end position="74"/>
    </location>
</feature>
<dbReference type="GO" id="GO:0003677">
    <property type="term" value="F:DNA binding"/>
    <property type="evidence" value="ECO:0007669"/>
    <property type="project" value="InterPro"/>
</dbReference>
<protein>
    <submittedName>
        <fullName evidence="2">Helix-turn-helix protein</fullName>
    </submittedName>
</protein>
<dbReference type="Pfam" id="PF01381">
    <property type="entry name" value="HTH_3"/>
    <property type="match status" value="1"/>
</dbReference>
<dbReference type="CDD" id="cd00093">
    <property type="entry name" value="HTH_XRE"/>
    <property type="match status" value="1"/>
</dbReference>
<dbReference type="SMART" id="SM00530">
    <property type="entry name" value="HTH_XRE"/>
    <property type="match status" value="1"/>
</dbReference>
<dbReference type="SUPFAM" id="SSF47413">
    <property type="entry name" value="lambda repressor-like DNA-binding domains"/>
    <property type="match status" value="1"/>
</dbReference>
<sequence>MSLADALDPTASVQAFYATDLRKKREEHGVTQREFAKLALMAPSLLNKIEAGVRLPTKELSELADGRFGTGDYFQRLWPLVIKFAFPKWFRPFVDLEEAARIIRSFQVQVVDGLLQTEEYARAVMSGRRLERAVAAEQVAARMQRQEILNRDDRPDLWVVLDELVLRRHIASPSVMLKQFERLIAEAEAPRTVLQVLPFDSGAHAGLGGPFSALTLDEGPGLVVVDGFLQGQILADPDDVAAADRAYDLLTAHALSPRASIDRIVAAMKDLR</sequence>
<comment type="caution">
    <text evidence="2">The sequence shown here is derived from an EMBL/GenBank/DDBJ whole genome shotgun (WGS) entry which is preliminary data.</text>
</comment>
<evidence type="ECO:0000313" key="3">
    <source>
        <dbReference type="Proteomes" id="UP000317940"/>
    </source>
</evidence>
<dbReference type="RefSeq" id="WP_145906286.1">
    <property type="nucleotide sequence ID" value="NZ_BAAAMZ010000016.1"/>
</dbReference>
<dbReference type="OrthoDB" id="2897536at2"/>